<dbReference type="RefSeq" id="WP_203672596.1">
    <property type="nucleotide sequence ID" value="NZ_BONP01000006.1"/>
</dbReference>
<organism evidence="2 3">
    <name type="scientific">Cellulomonas phragmiteti</name>
    <dbReference type="NCBI Taxonomy" id="478780"/>
    <lineage>
        <taxon>Bacteria</taxon>
        <taxon>Bacillati</taxon>
        <taxon>Actinomycetota</taxon>
        <taxon>Actinomycetes</taxon>
        <taxon>Micrococcales</taxon>
        <taxon>Cellulomonadaceae</taxon>
        <taxon>Cellulomonas</taxon>
    </lineage>
</organism>
<feature type="compositionally biased region" description="Low complexity" evidence="1">
    <location>
        <begin position="52"/>
        <end position="102"/>
    </location>
</feature>
<feature type="region of interest" description="Disordered" evidence="1">
    <location>
        <begin position="41"/>
        <end position="102"/>
    </location>
</feature>
<evidence type="ECO:0000313" key="2">
    <source>
        <dbReference type="EMBL" id="GIG39608.1"/>
    </source>
</evidence>
<feature type="compositionally biased region" description="Low complexity" evidence="1">
    <location>
        <begin position="1"/>
        <end position="15"/>
    </location>
</feature>
<dbReference type="Proteomes" id="UP000614741">
    <property type="component" value="Unassembled WGS sequence"/>
</dbReference>
<name>A0ABQ4DJS8_9CELL</name>
<accession>A0ABQ4DJS8</accession>
<sequence>MTAPLPRTPRPTSRPVRARRHGLVPPVLVVTAGLLLGACTTGTPQATDDPTRSASPATASPTAAGTTPTSTTTATPAPATSPTPEASGGAAPAPADGAPGQPATTVDVVVTFSGWNTTTSAAEVGAYAATLTPGTCTLRLTGPRGASAEVSVPTVADASTVSCDGLSVPRARLSSGTWSGTVEYVGSNASGRGDVPPMDIP</sequence>
<evidence type="ECO:0008006" key="4">
    <source>
        <dbReference type="Google" id="ProtNLM"/>
    </source>
</evidence>
<reference evidence="2 3" key="1">
    <citation type="submission" date="2021-01" db="EMBL/GenBank/DDBJ databases">
        <title>Whole genome shotgun sequence of Cellulomonas phragmiteti NBRC 110785.</title>
        <authorList>
            <person name="Komaki H."/>
            <person name="Tamura T."/>
        </authorList>
    </citation>
    <scope>NUCLEOTIDE SEQUENCE [LARGE SCALE GENOMIC DNA]</scope>
    <source>
        <strain evidence="2 3">NBRC 110785</strain>
    </source>
</reference>
<gene>
    <name evidence="2" type="ORF">Cph01nite_13700</name>
</gene>
<comment type="caution">
    <text evidence="2">The sequence shown here is derived from an EMBL/GenBank/DDBJ whole genome shotgun (WGS) entry which is preliminary data.</text>
</comment>
<evidence type="ECO:0000313" key="3">
    <source>
        <dbReference type="Proteomes" id="UP000614741"/>
    </source>
</evidence>
<keyword evidence="3" id="KW-1185">Reference proteome</keyword>
<dbReference type="EMBL" id="BONP01000006">
    <property type="protein sequence ID" value="GIG39608.1"/>
    <property type="molecule type" value="Genomic_DNA"/>
</dbReference>
<feature type="region of interest" description="Disordered" evidence="1">
    <location>
        <begin position="1"/>
        <end position="20"/>
    </location>
</feature>
<protein>
    <recommendedName>
        <fullName evidence="4">CBM2 domain-containing protein</fullName>
    </recommendedName>
</protein>
<evidence type="ECO:0000256" key="1">
    <source>
        <dbReference type="SAM" id="MobiDB-lite"/>
    </source>
</evidence>
<proteinExistence type="predicted"/>